<accession>A0A9Q0KMN3</accession>
<proteinExistence type="predicted"/>
<comment type="caution">
    <text evidence="1">The sequence shown here is derived from an EMBL/GenBank/DDBJ whole genome shotgun (WGS) entry which is preliminary data.</text>
</comment>
<sequence>MLDYGVWFFIPLDFLLSSRRQRRPMVLLLWDLNASGADVQLTSPHLLNWNKIAGIIDFVTDLVLQYCNAIPAIDHNSATINGKQDFFEAVYTMIMVAFTSTTKNRLHRRAQYLIDLVQVLWQKLIFWIIVVTSLFNSSYHVIHG</sequence>
<gene>
    <name evidence="1" type="ORF">NE237_006632</name>
</gene>
<name>A0A9Q0KMN3_9MAGN</name>
<dbReference type="Proteomes" id="UP001141806">
    <property type="component" value="Unassembled WGS sequence"/>
</dbReference>
<reference evidence="1" key="1">
    <citation type="journal article" date="2023" name="Plant J.">
        <title>The genome of the king protea, Protea cynaroides.</title>
        <authorList>
            <person name="Chang J."/>
            <person name="Duong T.A."/>
            <person name="Schoeman C."/>
            <person name="Ma X."/>
            <person name="Roodt D."/>
            <person name="Barker N."/>
            <person name="Li Z."/>
            <person name="Van de Peer Y."/>
            <person name="Mizrachi E."/>
        </authorList>
    </citation>
    <scope>NUCLEOTIDE SEQUENCE</scope>
    <source>
        <tissue evidence="1">Young leaves</tissue>
    </source>
</reference>
<protein>
    <submittedName>
        <fullName evidence="1">Uncharacterized protein</fullName>
    </submittedName>
</protein>
<evidence type="ECO:0000313" key="2">
    <source>
        <dbReference type="Proteomes" id="UP001141806"/>
    </source>
</evidence>
<organism evidence="1 2">
    <name type="scientific">Protea cynaroides</name>
    <dbReference type="NCBI Taxonomy" id="273540"/>
    <lineage>
        <taxon>Eukaryota</taxon>
        <taxon>Viridiplantae</taxon>
        <taxon>Streptophyta</taxon>
        <taxon>Embryophyta</taxon>
        <taxon>Tracheophyta</taxon>
        <taxon>Spermatophyta</taxon>
        <taxon>Magnoliopsida</taxon>
        <taxon>Proteales</taxon>
        <taxon>Proteaceae</taxon>
        <taxon>Protea</taxon>
    </lineage>
</organism>
<dbReference type="EMBL" id="JAMYWD010000004">
    <property type="protein sequence ID" value="KAJ4973458.1"/>
    <property type="molecule type" value="Genomic_DNA"/>
</dbReference>
<evidence type="ECO:0000313" key="1">
    <source>
        <dbReference type="EMBL" id="KAJ4973458.1"/>
    </source>
</evidence>
<dbReference type="AlphaFoldDB" id="A0A9Q0KMN3"/>
<keyword evidence="2" id="KW-1185">Reference proteome</keyword>